<reference evidence="2" key="1">
    <citation type="journal article" date="2020" name="G3 (Bethesda)">
        <title>High-Quality Assemblies for Three Invasive Social Wasps from the &lt;i&gt;Vespula&lt;/i&gt; Genus.</title>
        <authorList>
            <person name="Harrop T.W.R."/>
            <person name="Guhlin J."/>
            <person name="McLaughlin G.M."/>
            <person name="Permina E."/>
            <person name="Stockwell P."/>
            <person name="Gilligan J."/>
            <person name="Le Lec M.F."/>
            <person name="Gruber M.A.M."/>
            <person name="Quinn O."/>
            <person name="Lovegrove M."/>
            <person name="Duncan E.J."/>
            <person name="Remnant E.J."/>
            <person name="Van Eeckhoven J."/>
            <person name="Graham B."/>
            <person name="Knapp R.A."/>
            <person name="Langford K.W."/>
            <person name="Kronenberg Z."/>
            <person name="Press M.O."/>
            <person name="Eacker S.M."/>
            <person name="Wilson-Rankin E.E."/>
            <person name="Purcell J."/>
            <person name="Lester P.J."/>
            <person name="Dearden P.K."/>
        </authorList>
    </citation>
    <scope>NUCLEOTIDE SEQUENCE</scope>
    <source>
        <strain evidence="2">Volc-1</strain>
    </source>
</reference>
<name>A0A834U9I0_VESPE</name>
<dbReference type="EMBL" id="JACSDY010000007">
    <property type="protein sequence ID" value="KAF7423591.1"/>
    <property type="molecule type" value="Genomic_DNA"/>
</dbReference>
<proteinExistence type="predicted"/>
<dbReference type="AlphaFoldDB" id="A0A834U9I0"/>
<feature type="region of interest" description="Disordered" evidence="1">
    <location>
        <begin position="1"/>
        <end position="68"/>
    </location>
</feature>
<organism evidence="2 3">
    <name type="scientific">Vespula pensylvanica</name>
    <name type="common">Western yellow jacket</name>
    <name type="synonym">Wasp</name>
    <dbReference type="NCBI Taxonomy" id="30213"/>
    <lineage>
        <taxon>Eukaryota</taxon>
        <taxon>Metazoa</taxon>
        <taxon>Ecdysozoa</taxon>
        <taxon>Arthropoda</taxon>
        <taxon>Hexapoda</taxon>
        <taxon>Insecta</taxon>
        <taxon>Pterygota</taxon>
        <taxon>Neoptera</taxon>
        <taxon>Endopterygota</taxon>
        <taxon>Hymenoptera</taxon>
        <taxon>Apocrita</taxon>
        <taxon>Aculeata</taxon>
        <taxon>Vespoidea</taxon>
        <taxon>Vespidae</taxon>
        <taxon>Vespinae</taxon>
        <taxon>Vespula</taxon>
    </lineage>
</organism>
<evidence type="ECO:0000313" key="2">
    <source>
        <dbReference type="EMBL" id="KAF7423591.1"/>
    </source>
</evidence>
<accession>A0A834U9I0</accession>
<dbReference type="Proteomes" id="UP000600918">
    <property type="component" value="Unassembled WGS sequence"/>
</dbReference>
<feature type="compositionally biased region" description="Basic and acidic residues" evidence="1">
    <location>
        <begin position="26"/>
        <end position="59"/>
    </location>
</feature>
<comment type="caution">
    <text evidence="2">The sequence shown here is derived from an EMBL/GenBank/DDBJ whole genome shotgun (WGS) entry which is preliminary data.</text>
</comment>
<protein>
    <submittedName>
        <fullName evidence="2">Uncharacterized protein</fullName>
    </submittedName>
</protein>
<sequence>MVKKRRGEEEMEDMGWWIGWDGEGEEKDRGFKGREELGKRERDRDRDRDKEREKEKEQELVDGEVVAN</sequence>
<keyword evidence="3" id="KW-1185">Reference proteome</keyword>
<evidence type="ECO:0000256" key="1">
    <source>
        <dbReference type="SAM" id="MobiDB-lite"/>
    </source>
</evidence>
<evidence type="ECO:0000313" key="3">
    <source>
        <dbReference type="Proteomes" id="UP000600918"/>
    </source>
</evidence>
<gene>
    <name evidence="2" type="ORF">H0235_008874</name>
</gene>